<dbReference type="AlphaFoldDB" id="A0A0H2RWM9"/>
<sequence length="310" mass="34773">MPIAQISVALIEGLLTRDTSSSHCASLNKGNSGKELYYSVEPISSHIEYSKASSICNIVFQIASHKLFYTLERMLYGRGIRNVLTSFISQLSAAGTAYTVYRFICGISVLEFHPWSDRAGCVILASDHTIFYSLIGSVLMDSLALCLLLYKSVLHAKEIKKSGFQQGWRTSYSILRVRSQLQLYWNVPPSQCCIQNVLCTRLFFHMQTAHRHGVGPTTISKIPSDIHFADFGMEMRRRDGADSSGLRAEDATWTGFPVISNRTPCAELLVVPRKAEMTAEYTRHAVHLRKRETAGRARSQRVLVFDRAVV</sequence>
<accession>A0A0H2RWM9</accession>
<dbReference type="EMBL" id="KQ085916">
    <property type="protein sequence ID" value="KLO16405.1"/>
    <property type="molecule type" value="Genomic_DNA"/>
</dbReference>
<organism evidence="1 2">
    <name type="scientific">Schizopora paradoxa</name>
    <dbReference type="NCBI Taxonomy" id="27342"/>
    <lineage>
        <taxon>Eukaryota</taxon>
        <taxon>Fungi</taxon>
        <taxon>Dikarya</taxon>
        <taxon>Basidiomycota</taxon>
        <taxon>Agaricomycotina</taxon>
        <taxon>Agaricomycetes</taxon>
        <taxon>Hymenochaetales</taxon>
        <taxon>Schizoporaceae</taxon>
        <taxon>Schizopora</taxon>
    </lineage>
</organism>
<name>A0A0H2RWM9_9AGAM</name>
<keyword evidence="2" id="KW-1185">Reference proteome</keyword>
<evidence type="ECO:0000313" key="2">
    <source>
        <dbReference type="Proteomes" id="UP000053477"/>
    </source>
</evidence>
<protein>
    <submittedName>
        <fullName evidence="1">Uncharacterized protein</fullName>
    </submittedName>
</protein>
<reference evidence="1 2" key="1">
    <citation type="submission" date="2015-04" db="EMBL/GenBank/DDBJ databases">
        <title>Complete genome sequence of Schizopora paradoxa KUC8140, a cosmopolitan wood degrader in East Asia.</title>
        <authorList>
            <consortium name="DOE Joint Genome Institute"/>
            <person name="Min B."/>
            <person name="Park H."/>
            <person name="Jang Y."/>
            <person name="Kim J.-J."/>
            <person name="Kim K.H."/>
            <person name="Pangilinan J."/>
            <person name="Lipzen A."/>
            <person name="Riley R."/>
            <person name="Grigoriev I.V."/>
            <person name="Spatafora J.W."/>
            <person name="Choi I.-G."/>
        </authorList>
    </citation>
    <scope>NUCLEOTIDE SEQUENCE [LARGE SCALE GENOMIC DNA]</scope>
    <source>
        <strain evidence="1 2">KUC8140</strain>
    </source>
</reference>
<dbReference type="Proteomes" id="UP000053477">
    <property type="component" value="Unassembled WGS sequence"/>
</dbReference>
<evidence type="ECO:0000313" key="1">
    <source>
        <dbReference type="EMBL" id="KLO16405.1"/>
    </source>
</evidence>
<dbReference type="OrthoDB" id="2671863at2759"/>
<gene>
    <name evidence="1" type="ORF">SCHPADRAFT_887756</name>
</gene>
<proteinExistence type="predicted"/>
<dbReference type="InParanoid" id="A0A0H2RWM9"/>